<comment type="caution">
    <text evidence="1">The sequence shown here is derived from an EMBL/GenBank/DDBJ whole genome shotgun (WGS) entry which is preliminary data.</text>
</comment>
<accession>A0A4S8PBF5</accession>
<protein>
    <submittedName>
        <fullName evidence="1">Uncharacterized protein</fullName>
    </submittedName>
</protein>
<evidence type="ECO:0000313" key="1">
    <source>
        <dbReference type="EMBL" id="THV25399.1"/>
    </source>
</evidence>
<evidence type="ECO:0000313" key="2">
    <source>
        <dbReference type="Proteomes" id="UP000308828"/>
    </source>
</evidence>
<dbReference type="OrthoDB" id="1437448at2"/>
<name>A0A4S8PBF5_9HYPH</name>
<dbReference type="Proteomes" id="UP000308828">
    <property type="component" value="Unassembled WGS sequence"/>
</dbReference>
<dbReference type="EMBL" id="STGV01000001">
    <property type="protein sequence ID" value="THV25399.1"/>
    <property type="molecule type" value="Genomic_DNA"/>
</dbReference>
<reference evidence="1 2" key="1">
    <citation type="submission" date="2019-04" db="EMBL/GenBank/DDBJ databases">
        <title>Genome sequence of strain shin9-1.</title>
        <authorList>
            <person name="Gao J."/>
            <person name="Sun J."/>
        </authorList>
    </citation>
    <scope>NUCLEOTIDE SEQUENCE [LARGE SCALE GENOMIC DNA]</scope>
    <source>
        <strain evidence="2">shin9-1</strain>
    </source>
</reference>
<sequence>MSTTLTINVRNYQDVTQDFYIFQEPAIYSGGSKVYSNSLYTEQLGNYDKYGAILTFEVNLQFYAGIQQANTPPAIGQTSGFESAWRAVNLTPASGSAVDNSAEASIDPIGMLATTSDPNAQPGSFRIVTPEFFPPAVNIGSAVETRNGGIVLSNFITAKPLNFTDCQPIIKYYVQTGGYRGGTVMNFTQSSINAGLCDFTGGVSAIDVSLQPNGRWDVTAVG</sequence>
<keyword evidence="2" id="KW-1185">Reference proteome</keyword>
<organism evidence="1 2">
    <name type="scientific">Peteryoungia ipomoeae</name>
    <dbReference type="NCBI Taxonomy" id="1210932"/>
    <lineage>
        <taxon>Bacteria</taxon>
        <taxon>Pseudomonadati</taxon>
        <taxon>Pseudomonadota</taxon>
        <taxon>Alphaproteobacteria</taxon>
        <taxon>Hyphomicrobiales</taxon>
        <taxon>Rhizobiaceae</taxon>
        <taxon>Peteryoungia</taxon>
    </lineage>
</organism>
<gene>
    <name evidence="1" type="ORF">FAA97_04160</name>
</gene>
<proteinExistence type="predicted"/>
<dbReference type="AlphaFoldDB" id="A0A4S8PBF5"/>
<dbReference type="RefSeq" id="WP_136597245.1">
    <property type="nucleotide sequence ID" value="NZ_STGV01000001.1"/>
</dbReference>